<dbReference type="Gramene" id="rna-AYBTSS11_LOCUS12646">
    <property type="protein sequence ID" value="CAJ1947414.1"/>
    <property type="gene ID" value="gene-AYBTSS11_LOCUS12646"/>
</dbReference>
<accession>A0AA86VY24</accession>
<dbReference type="AlphaFoldDB" id="A0AA86VY24"/>
<protein>
    <submittedName>
        <fullName evidence="1">Uncharacterized protein</fullName>
    </submittedName>
</protein>
<dbReference type="EMBL" id="OY731401">
    <property type="protein sequence ID" value="CAJ1947414.1"/>
    <property type="molecule type" value="Genomic_DNA"/>
</dbReference>
<name>A0AA86VY24_9FABA</name>
<evidence type="ECO:0000313" key="2">
    <source>
        <dbReference type="Proteomes" id="UP001189624"/>
    </source>
</evidence>
<organism evidence="1 2">
    <name type="scientific">Sphenostylis stenocarpa</name>
    <dbReference type="NCBI Taxonomy" id="92480"/>
    <lineage>
        <taxon>Eukaryota</taxon>
        <taxon>Viridiplantae</taxon>
        <taxon>Streptophyta</taxon>
        <taxon>Embryophyta</taxon>
        <taxon>Tracheophyta</taxon>
        <taxon>Spermatophyta</taxon>
        <taxon>Magnoliopsida</taxon>
        <taxon>eudicotyledons</taxon>
        <taxon>Gunneridae</taxon>
        <taxon>Pentapetalae</taxon>
        <taxon>rosids</taxon>
        <taxon>fabids</taxon>
        <taxon>Fabales</taxon>
        <taxon>Fabaceae</taxon>
        <taxon>Papilionoideae</taxon>
        <taxon>50 kb inversion clade</taxon>
        <taxon>NPAAA clade</taxon>
        <taxon>indigoferoid/millettioid clade</taxon>
        <taxon>Phaseoleae</taxon>
        <taxon>Sphenostylis</taxon>
    </lineage>
</organism>
<keyword evidence="2" id="KW-1185">Reference proteome</keyword>
<proteinExistence type="predicted"/>
<gene>
    <name evidence="1" type="ORF">AYBTSS11_LOCUS12646</name>
</gene>
<sequence>MNRITRVLKHELAILTHFNSNQPLNASNLGIPKQNHWLIALLSPQRPQSQGQTRKPVPVLSKTGFGSRKPGAYFLTFKNQCRVDPFTPQYVAIRPHWFSTRAATRLLFAPQNLRDPGIYYFPIMSDVSHVDRK</sequence>
<reference evidence="1" key="1">
    <citation type="submission" date="2023-10" db="EMBL/GenBank/DDBJ databases">
        <authorList>
            <person name="Domelevo Entfellner J.-B."/>
        </authorList>
    </citation>
    <scope>NUCLEOTIDE SEQUENCE</scope>
</reference>
<dbReference type="Proteomes" id="UP001189624">
    <property type="component" value="Chromosome 4"/>
</dbReference>
<evidence type="ECO:0000313" key="1">
    <source>
        <dbReference type="EMBL" id="CAJ1947414.1"/>
    </source>
</evidence>